<dbReference type="EMBL" id="ABEU02000007">
    <property type="protein sequence ID" value="PNR51060.1"/>
    <property type="molecule type" value="Genomic_DNA"/>
</dbReference>
<evidence type="ECO:0000313" key="4">
    <source>
        <dbReference type="EnsemblPlants" id="Pp3c7_11040V3.1"/>
    </source>
</evidence>
<evidence type="ECO:0000256" key="2">
    <source>
        <dbReference type="SAM" id="SignalP"/>
    </source>
</evidence>
<keyword evidence="5" id="KW-1185">Reference proteome</keyword>
<evidence type="ECO:0000313" key="5">
    <source>
        <dbReference type="Proteomes" id="UP000006727"/>
    </source>
</evidence>
<dbReference type="Proteomes" id="UP000006727">
    <property type="component" value="Chromosome 7"/>
</dbReference>
<dbReference type="GeneID" id="112284975"/>
<organism evidence="3">
    <name type="scientific">Physcomitrium patens</name>
    <name type="common">Spreading-leaved earth moss</name>
    <name type="synonym">Physcomitrella patens</name>
    <dbReference type="NCBI Taxonomy" id="3218"/>
    <lineage>
        <taxon>Eukaryota</taxon>
        <taxon>Viridiplantae</taxon>
        <taxon>Streptophyta</taxon>
        <taxon>Embryophyta</taxon>
        <taxon>Bryophyta</taxon>
        <taxon>Bryophytina</taxon>
        <taxon>Bryopsida</taxon>
        <taxon>Funariidae</taxon>
        <taxon>Funariales</taxon>
        <taxon>Funariaceae</taxon>
        <taxon>Physcomitrium</taxon>
    </lineage>
</organism>
<dbReference type="OrthoDB" id="786506at2759"/>
<dbReference type="Gramene" id="Pp3c7_11040V3.2">
    <property type="protein sequence ID" value="Pp3c7_11040V3.2"/>
    <property type="gene ID" value="Pp3c7_11040"/>
</dbReference>
<evidence type="ECO:0000313" key="3">
    <source>
        <dbReference type="EMBL" id="PNR51060.1"/>
    </source>
</evidence>
<feature type="region of interest" description="Disordered" evidence="1">
    <location>
        <begin position="113"/>
        <end position="180"/>
    </location>
</feature>
<dbReference type="EnsemblPlants" id="Pp3c7_11040V3.1">
    <property type="protein sequence ID" value="Pp3c7_11040V3.1"/>
    <property type="gene ID" value="Pp3c7_11040"/>
</dbReference>
<proteinExistence type="predicted"/>
<feature type="chain" id="PRO_5044576413" evidence="2">
    <location>
        <begin position="23"/>
        <end position="180"/>
    </location>
</feature>
<gene>
    <name evidence="4" type="primary">LOC112284975</name>
    <name evidence="3" type="ORF">PHYPA_010246</name>
</gene>
<evidence type="ECO:0000256" key="1">
    <source>
        <dbReference type="SAM" id="MobiDB-lite"/>
    </source>
</evidence>
<dbReference type="EnsemblPlants" id="Pp3c7_11040V3.2">
    <property type="protein sequence ID" value="Pp3c7_11040V3.2"/>
    <property type="gene ID" value="Pp3c7_11040"/>
</dbReference>
<protein>
    <submittedName>
        <fullName evidence="3 4">Uncharacterized protein</fullName>
    </submittedName>
</protein>
<feature type="signal peptide" evidence="2">
    <location>
        <begin position="1"/>
        <end position="22"/>
    </location>
</feature>
<reference evidence="4" key="3">
    <citation type="submission" date="2020-12" db="UniProtKB">
        <authorList>
            <consortium name="EnsemblPlants"/>
        </authorList>
    </citation>
    <scope>IDENTIFICATION</scope>
</reference>
<keyword evidence="2" id="KW-0732">Signal</keyword>
<sequence length="180" mass="19958">MAVSWSFALLLVLTLVALITFSQPLFQSTPASSERHTNADLKNVPQATIARGVPQRNPPNSKASDVEYFTDGAWSLTMLRGGSQRQRRTRKLIQRDVLSPCGEQQRRVVCRAKRKTTLSAATRPNPDADRPPRTRASDHPPPAKSGIPRRSTSAHFESDRMVPTGPNPLHNSNRSQVIFP</sequence>
<reference evidence="3 5" key="1">
    <citation type="journal article" date="2008" name="Science">
        <title>The Physcomitrella genome reveals evolutionary insights into the conquest of land by plants.</title>
        <authorList>
            <person name="Rensing S."/>
            <person name="Lang D."/>
            <person name="Zimmer A."/>
            <person name="Terry A."/>
            <person name="Salamov A."/>
            <person name="Shapiro H."/>
            <person name="Nishiyama T."/>
            <person name="Perroud P.-F."/>
            <person name="Lindquist E."/>
            <person name="Kamisugi Y."/>
            <person name="Tanahashi T."/>
            <person name="Sakakibara K."/>
            <person name="Fujita T."/>
            <person name="Oishi K."/>
            <person name="Shin-I T."/>
            <person name="Kuroki Y."/>
            <person name="Toyoda A."/>
            <person name="Suzuki Y."/>
            <person name="Hashimoto A."/>
            <person name="Yamaguchi K."/>
            <person name="Sugano A."/>
            <person name="Kohara Y."/>
            <person name="Fujiyama A."/>
            <person name="Anterola A."/>
            <person name="Aoki S."/>
            <person name="Ashton N."/>
            <person name="Barbazuk W.B."/>
            <person name="Barker E."/>
            <person name="Bennetzen J."/>
            <person name="Bezanilla M."/>
            <person name="Blankenship R."/>
            <person name="Cho S.H."/>
            <person name="Dutcher S."/>
            <person name="Estelle M."/>
            <person name="Fawcett J.A."/>
            <person name="Gundlach H."/>
            <person name="Hanada K."/>
            <person name="Heyl A."/>
            <person name="Hicks K.A."/>
            <person name="Hugh J."/>
            <person name="Lohr M."/>
            <person name="Mayer K."/>
            <person name="Melkozernov A."/>
            <person name="Murata T."/>
            <person name="Nelson D."/>
            <person name="Pils B."/>
            <person name="Prigge M."/>
            <person name="Reiss B."/>
            <person name="Renner T."/>
            <person name="Rombauts S."/>
            <person name="Rushton P."/>
            <person name="Sanderfoot A."/>
            <person name="Schween G."/>
            <person name="Shiu S.-H."/>
            <person name="Stueber K."/>
            <person name="Theodoulou F.L."/>
            <person name="Tu H."/>
            <person name="Van de Peer Y."/>
            <person name="Verrier P.J."/>
            <person name="Waters E."/>
            <person name="Wood A."/>
            <person name="Yang L."/>
            <person name="Cove D."/>
            <person name="Cuming A."/>
            <person name="Hasebe M."/>
            <person name="Lucas S."/>
            <person name="Mishler D.B."/>
            <person name="Reski R."/>
            <person name="Grigoriev I."/>
            <person name="Quatrano R.S."/>
            <person name="Boore J.L."/>
        </authorList>
    </citation>
    <scope>NUCLEOTIDE SEQUENCE [LARGE SCALE GENOMIC DNA]</scope>
    <source>
        <strain evidence="4 5">cv. Gransden 2004</strain>
    </source>
</reference>
<feature type="compositionally biased region" description="Polar residues" evidence="1">
    <location>
        <begin position="169"/>
        <end position="180"/>
    </location>
</feature>
<feature type="compositionally biased region" description="Basic and acidic residues" evidence="1">
    <location>
        <begin position="126"/>
        <end position="138"/>
    </location>
</feature>
<dbReference type="RefSeq" id="XP_024381169.1">
    <property type="nucleotide sequence ID" value="XM_024525401.2"/>
</dbReference>
<reference evidence="3 5" key="2">
    <citation type="journal article" date="2018" name="Plant J.">
        <title>The Physcomitrella patens chromosome-scale assembly reveals moss genome structure and evolution.</title>
        <authorList>
            <person name="Lang D."/>
            <person name="Ullrich K.K."/>
            <person name="Murat F."/>
            <person name="Fuchs J."/>
            <person name="Jenkins J."/>
            <person name="Haas F.B."/>
            <person name="Piednoel M."/>
            <person name="Gundlach H."/>
            <person name="Van Bel M."/>
            <person name="Meyberg R."/>
            <person name="Vives C."/>
            <person name="Morata J."/>
            <person name="Symeonidi A."/>
            <person name="Hiss M."/>
            <person name="Muchero W."/>
            <person name="Kamisugi Y."/>
            <person name="Saleh O."/>
            <person name="Blanc G."/>
            <person name="Decker E.L."/>
            <person name="van Gessel N."/>
            <person name="Grimwood J."/>
            <person name="Hayes R.D."/>
            <person name="Graham S.W."/>
            <person name="Gunter L.E."/>
            <person name="McDaniel S.F."/>
            <person name="Hoernstein S.N.W."/>
            <person name="Larsson A."/>
            <person name="Li F.W."/>
            <person name="Perroud P.F."/>
            <person name="Phillips J."/>
            <person name="Ranjan P."/>
            <person name="Rokshar D.S."/>
            <person name="Rothfels C.J."/>
            <person name="Schneider L."/>
            <person name="Shu S."/>
            <person name="Stevenson D.W."/>
            <person name="Thummler F."/>
            <person name="Tillich M."/>
            <person name="Villarreal Aguilar J.C."/>
            <person name="Widiez T."/>
            <person name="Wong G.K."/>
            <person name="Wymore A."/>
            <person name="Zhang Y."/>
            <person name="Zimmer A.D."/>
            <person name="Quatrano R.S."/>
            <person name="Mayer K.F.X."/>
            <person name="Goodstein D."/>
            <person name="Casacuberta J.M."/>
            <person name="Vandepoele K."/>
            <person name="Reski R."/>
            <person name="Cuming A.C."/>
            <person name="Tuskan G.A."/>
            <person name="Maumus F."/>
            <person name="Salse J."/>
            <person name="Schmutz J."/>
            <person name="Rensing S.A."/>
        </authorList>
    </citation>
    <scope>NUCLEOTIDE SEQUENCE [LARGE SCALE GENOMIC DNA]</scope>
    <source>
        <strain evidence="4 5">cv. Gransden 2004</strain>
    </source>
</reference>
<dbReference type="Gramene" id="Pp3c7_11040V3.1">
    <property type="protein sequence ID" value="Pp3c7_11040V3.1"/>
    <property type="gene ID" value="Pp3c7_11040"/>
</dbReference>
<name>A0A2K1KBA7_PHYPA</name>
<dbReference type="PaxDb" id="3218-PP1S87_125V6.1"/>
<dbReference type="AlphaFoldDB" id="A0A2K1KBA7"/>
<accession>A0A2K1KBA7</accession>